<accession>A0A8J3N4U8</accession>
<dbReference type="Proteomes" id="UP000597444">
    <property type="component" value="Unassembled WGS sequence"/>
</dbReference>
<evidence type="ECO:0000313" key="4">
    <source>
        <dbReference type="EMBL" id="GHO98424.1"/>
    </source>
</evidence>
<evidence type="ECO:0000256" key="2">
    <source>
        <dbReference type="PROSITE-ProRule" id="PRU00169"/>
    </source>
</evidence>
<protein>
    <recommendedName>
        <fullName evidence="3">Response regulatory domain-containing protein</fullName>
    </recommendedName>
</protein>
<gene>
    <name evidence="4" type="ORF">KSF_084720</name>
</gene>
<sequence length="114" mass="13298">MFRLILEEEGYEVHLSKIAFEEVHEVEKLDPDLIILDIKIGRHNEGLLLLQQLRMYRPTMKIPVLICTAAISVIREQEEILQHKGIPVLYKPFDVDELLHIVQQNLLPSETKDC</sequence>
<feature type="modified residue" description="4-aspartylphosphate" evidence="2">
    <location>
        <position position="37"/>
    </location>
</feature>
<dbReference type="AlphaFoldDB" id="A0A8J3N4U8"/>
<dbReference type="Gene3D" id="3.40.50.2300">
    <property type="match status" value="1"/>
</dbReference>
<keyword evidence="5" id="KW-1185">Reference proteome</keyword>
<evidence type="ECO:0000313" key="5">
    <source>
        <dbReference type="Proteomes" id="UP000597444"/>
    </source>
</evidence>
<dbReference type="InterPro" id="IPR001789">
    <property type="entry name" value="Sig_transdc_resp-reg_receiver"/>
</dbReference>
<dbReference type="PANTHER" id="PTHR44591">
    <property type="entry name" value="STRESS RESPONSE REGULATOR PROTEIN 1"/>
    <property type="match status" value="1"/>
</dbReference>
<proteinExistence type="predicted"/>
<organism evidence="4 5">
    <name type="scientific">Reticulibacter mediterranei</name>
    <dbReference type="NCBI Taxonomy" id="2778369"/>
    <lineage>
        <taxon>Bacteria</taxon>
        <taxon>Bacillati</taxon>
        <taxon>Chloroflexota</taxon>
        <taxon>Ktedonobacteria</taxon>
        <taxon>Ktedonobacterales</taxon>
        <taxon>Reticulibacteraceae</taxon>
        <taxon>Reticulibacter</taxon>
    </lineage>
</organism>
<dbReference type="PANTHER" id="PTHR44591:SF3">
    <property type="entry name" value="RESPONSE REGULATORY DOMAIN-CONTAINING PROTEIN"/>
    <property type="match status" value="1"/>
</dbReference>
<dbReference type="InterPro" id="IPR050595">
    <property type="entry name" value="Bact_response_regulator"/>
</dbReference>
<evidence type="ECO:0000256" key="1">
    <source>
        <dbReference type="ARBA" id="ARBA00022553"/>
    </source>
</evidence>
<name>A0A8J3N4U8_9CHLR</name>
<feature type="domain" description="Response regulatory" evidence="3">
    <location>
        <begin position="1"/>
        <end position="106"/>
    </location>
</feature>
<dbReference type="SUPFAM" id="SSF52172">
    <property type="entry name" value="CheY-like"/>
    <property type="match status" value="1"/>
</dbReference>
<keyword evidence="1 2" id="KW-0597">Phosphoprotein</keyword>
<comment type="caution">
    <text evidence="4">The sequence shown here is derived from an EMBL/GenBank/DDBJ whole genome shotgun (WGS) entry which is preliminary data.</text>
</comment>
<dbReference type="Pfam" id="PF00072">
    <property type="entry name" value="Response_reg"/>
    <property type="match status" value="1"/>
</dbReference>
<dbReference type="PROSITE" id="PS50110">
    <property type="entry name" value="RESPONSE_REGULATORY"/>
    <property type="match status" value="1"/>
</dbReference>
<reference evidence="4" key="1">
    <citation type="submission" date="2020-10" db="EMBL/GenBank/DDBJ databases">
        <title>Taxonomic study of unclassified bacteria belonging to the class Ktedonobacteria.</title>
        <authorList>
            <person name="Yabe S."/>
            <person name="Wang C.M."/>
            <person name="Zheng Y."/>
            <person name="Sakai Y."/>
            <person name="Cavaletti L."/>
            <person name="Monciardini P."/>
            <person name="Donadio S."/>
        </authorList>
    </citation>
    <scope>NUCLEOTIDE SEQUENCE</scope>
    <source>
        <strain evidence="4">ID150040</strain>
    </source>
</reference>
<dbReference type="InterPro" id="IPR011006">
    <property type="entry name" value="CheY-like_superfamily"/>
</dbReference>
<dbReference type="GO" id="GO:0000160">
    <property type="term" value="P:phosphorelay signal transduction system"/>
    <property type="evidence" value="ECO:0007669"/>
    <property type="project" value="InterPro"/>
</dbReference>
<evidence type="ECO:0000259" key="3">
    <source>
        <dbReference type="PROSITE" id="PS50110"/>
    </source>
</evidence>
<dbReference type="EMBL" id="BNJK01000002">
    <property type="protein sequence ID" value="GHO98424.1"/>
    <property type="molecule type" value="Genomic_DNA"/>
</dbReference>